<keyword evidence="9" id="KW-1185">Reference proteome</keyword>
<dbReference type="RefSeq" id="WP_155546277.1">
    <property type="nucleotide sequence ID" value="NZ_CABVGP010000002.1"/>
</dbReference>
<dbReference type="PANTHER" id="PTHR43872">
    <property type="entry name" value="MONOOXYGENASE, PUTATIVE (AFU_ORTHOLOGUE AFUA_8G02570)-RELATED"/>
    <property type="match status" value="1"/>
</dbReference>
<dbReference type="Pfam" id="PF00743">
    <property type="entry name" value="FMO-like"/>
    <property type="match status" value="1"/>
</dbReference>
<evidence type="ECO:0000256" key="7">
    <source>
        <dbReference type="ARBA" id="ARBA00023033"/>
    </source>
</evidence>
<keyword evidence="5" id="KW-0521">NADP</keyword>
<keyword evidence="3" id="KW-0285">Flavoprotein</keyword>
<sequence length="493" mass="53968">MSAAEHVDVLIVGAGLSGVGAACRLQERLPGKTYAVLEARDTIGGTWDLFRYPGIRSDSDMFTLGYPFRPWKDPKAIADGPSILSYIRSTASAHGVVERIRFGHRVVRASWSSPDALWTVSTEHGATFTCRFLYLCSGYYSYESGHVVDFPGRGEFAGEIVHPQHWPPALDYTGKQVVVIGSGATAVTLVPAMAAQAARVTMLQRSPSYVVARPGKDALADRIRALLPEKLAHRVVRGKNVVMGTLFFQLMRRLPRRAAQALRDRVAAQLPASIPVDPHFVPSYDPWDQRLCLVPDADLFRALRSGKADIVTDRIARFTASGVLLESGRSLDADIIVTATGLRLVAFGGIALSVDGRAISPGDQRAYKGMMFGGVPNLAWCVGYTNNSWTLRADLTSQYVCRLLAYLDRRGYAYCAPDAASASAAGRPRPIVDLASGYIKRAASDLPKQGERRPWMMRQNYLLDLADMRFTRVDDGVMRFGRAEDRAAVSSQP</sequence>
<evidence type="ECO:0000313" key="9">
    <source>
        <dbReference type="Proteomes" id="UP000399805"/>
    </source>
</evidence>
<evidence type="ECO:0000256" key="2">
    <source>
        <dbReference type="ARBA" id="ARBA00010139"/>
    </source>
</evidence>
<dbReference type="GO" id="GO:0004499">
    <property type="term" value="F:N,N-dimethylaniline monooxygenase activity"/>
    <property type="evidence" value="ECO:0007669"/>
    <property type="project" value="InterPro"/>
</dbReference>
<organism evidence="8 9">
    <name type="scientific">Amycolatopsis camponoti</name>
    <dbReference type="NCBI Taxonomy" id="2606593"/>
    <lineage>
        <taxon>Bacteria</taxon>
        <taxon>Bacillati</taxon>
        <taxon>Actinomycetota</taxon>
        <taxon>Actinomycetes</taxon>
        <taxon>Pseudonocardiales</taxon>
        <taxon>Pseudonocardiaceae</taxon>
        <taxon>Amycolatopsis</taxon>
    </lineage>
</organism>
<name>A0A6I8M159_9PSEU</name>
<dbReference type="GO" id="GO:0050661">
    <property type="term" value="F:NADP binding"/>
    <property type="evidence" value="ECO:0007669"/>
    <property type="project" value="InterPro"/>
</dbReference>
<evidence type="ECO:0000256" key="5">
    <source>
        <dbReference type="ARBA" id="ARBA00022857"/>
    </source>
</evidence>
<dbReference type="EMBL" id="CABVGP010000002">
    <property type="protein sequence ID" value="VVJ21306.1"/>
    <property type="molecule type" value="Genomic_DNA"/>
</dbReference>
<reference evidence="8 9" key="1">
    <citation type="submission" date="2019-09" db="EMBL/GenBank/DDBJ databases">
        <authorList>
            <person name="Leyn A S."/>
        </authorList>
    </citation>
    <scope>NUCLEOTIDE SEQUENCE [LARGE SCALE GENOMIC DNA]</scope>
    <source>
        <strain evidence="8">AA231_1</strain>
    </source>
</reference>
<dbReference type="FunFam" id="3.50.50.60:FF:000228">
    <property type="entry name" value="FAD-containing monooxygenase EthA"/>
    <property type="match status" value="1"/>
</dbReference>
<dbReference type="GO" id="GO:0050660">
    <property type="term" value="F:flavin adenine dinucleotide binding"/>
    <property type="evidence" value="ECO:0007669"/>
    <property type="project" value="InterPro"/>
</dbReference>
<dbReference type="AlphaFoldDB" id="A0A6I8M159"/>
<keyword evidence="6" id="KW-0560">Oxidoreductase</keyword>
<proteinExistence type="inferred from homology"/>
<evidence type="ECO:0000313" key="8">
    <source>
        <dbReference type="EMBL" id="VVJ21306.1"/>
    </source>
</evidence>
<keyword evidence="4" id="KW-0274">FAD</keyword>
<dbReference type="PRINTS" id="PR00411">
    <property type="entry name" value="PNDRDTASEI"/>
</dbReference>
<dbReference type="InterPro" id="IPR020946">
    <property type="entry name" value="Flavin_mOase-like"/>
</dbReference>
<dbReference type="Proteomes" id="UP000399805">
    <property type="component" value="Unassembled WGS sequence"/>
</dbReference>
<dbReference type="InterPro" id="IPR036188">
    <property type="entry name" value="FAD/NAD-bd_sf"/>
</dbReference>
<dbReference type="SUPFAM" id="SSF51905">
    <property type="entry name" value="FAD/NAD(P)-binding domain"/>
    <property type="match status" value="1"/>
</dbReference>
<accession>A0A6I8M159</accession>
<comment type="cofactor">
    <cofactor evidence="1">
        <name>FAD</name>
        <dbReference type="ChEBI" id="CHEBI:57692"/>
    </cofactor>
</comment>
<evidence type="ECO:0000256" key="3">
    <source>
        <dbReference type="ARBA" id="ARBA00022630"/>
    </source>
</evidence>
<evidence type="ECO:0000256" key="6">
    <source>
        <dbReference type="ARBA" id="ARBA00023002"/>
    </source>
</evidence>
<evidence type="ECO:0000256" key="4">
    <source>
        <dbReference type="ARBA" id="ARBA00022827"/>
    </source>
</evidence>
<gene>
    <name evidence="8" type="ORF">AA23TX_06327</name>
</gene>
<dbReference type="Gene3D" id="3.50.50.60">
    <property type="entry name" value="FAD/NAD(P)-binding domain"/>
    <property type="match status" value="2"/>
</dbReference>
<dbReference type="InterPro" id="IPR051820">
    <property type="entry name" value="FAD-binding_MO"/>
</dbReference>
<protein>
    <submittedName>
        <fullName evidence="8">Monooxygenase</fullName>
    </submittedName>
</protein>
<comment type="similarity">
    <text evidence="2">Belongs to the FAD-binding monooxygenase family.</text>
</comment>
<evidence type="ECO:0000256" key="1">
    <source>
        <dbReference type="ARBA" id="ARBA00001974"/>
    </source>
</evidence>
<dbReference type="PANTHER" id="PTHR43872:SF1">
    <property type="entry name" value="MONOOXYGENASE, PUTATIVE (AFU_ORTHOLOGUE AFUA_8G02570)-RELATED"/>
    <property type="match status" value="1"/>
</dbReference>
<keyword evidence="7 8" id="KW-0503">Monooxygenase</keyword>